<dbReference type="InterPro" id="IPR001320">
    <property type="entry name" value="Iontro_rcpt_C"/>
</dbReference>
<keyword evidence="6" id="KW-0770">Synapse</keyword>
<evidence type="ECO:0000256" key="14">
    <source>
        <dbReference type="ARBA" id="ARBA00034104"/>
    </source>
</evidence>
<evidence type="ECO:0000256" key="6">
    <source>
        <dbReference type="ARBA" id="ARBA00023018"/>
    </source>
</evidence>
<name>A0ABD1EF27_HYPHA</name>
<dbReference type="PRINTS" id="PR00177">
    <property type="entry name" value="NMDARECEPTOR"/>
</dbReference>
<evidence type="ECO:0000256" key="13">
    <source>
        <dbReference type="ARBA" id="ARBA00023303"/>
    </source>
</evidence>
<accession>A0ABD1EF27</accession>
<keyword evidence="13" id="KW-0407">Ion channel</keyword>
<keyword evidence="11" id="KW-0628">Postsynaptic cell membrane</keyword>
<dbReference type="SMART" id="SM00918">
    <property type="entry name" value="Lig_chan-Glu_bd"/>
    <property type="match status" value="1"/>
</dbReference>
<sequence length="865" mass="99031">MNSYFWIFIISTIHSNTGYLFPKTQYRIGGAFSDVFHQAAFQVVIQQINEMNWNESFELVPDSYNVSCYNILDTRRAVCTLLNRGVVGIFGPSSPYTSNYIQSICDNKEIPQIETHYDSKVDRNKCVVNLHPHPNEIIEFFVHLVKSYNWNSIIILFEDNESLKRIAPVLELNIEYGVQLIFRELDKDSSGSFREVLSNIKNMPEYNILLECSMDILEEVLRQAQQVGIMNEYYNYIITNLDLATINLEPYQYGGTNITGIRLFDHEDSKVMEMQKRILDMLKLTENQNNHEKLRISTALLIDGINMFNEVLKELVKSPGGIQVQSLGCEDTESWKYGYTIANQIKGREYYGLTRKIEFNFEGFRRNFKLDLIELTNKGVLKVGQWDSSKKVLVAMRPYVPPLEETEIEYTIFNKTFKILIVLTAPYAMLKKTTAQLIGNDRFEGFCIDVIQELSALLGFNYTFIVQEDGKNGNFNRSTHQWDGVIRQIIIGNADLGITDLTITSERENAVDFTMPFMNLGISILYKKPEPMPPSLFMFLSPFSTGVWLMLGVAYILVSIAIFIMGRLSPSEWNNPFPCLEDPDYFVNQFTIKNSLWFTIGGLLQQGSELAPISISTRTASGFWWFFVLIIVSSYTANLAAFLTVETLVTPFKNIDELATQSEIKYGAKIQGATESFFRVSNYMKEHPNEMTNENEEGIRRVECENYAFLMESTTIEYVIERHCSLAQVGGLLDDKGYGIAMKKDSFYRNELSTAVIKLQETGILTKLKIKWWKEKTEGGTCSAKSEISEAEALDLKNVGGVFLVLFVGAILAFFGSFIEMLATIYQRTKTLSGTFVHEIKEELNFFIQFKRNIKEVNSNEHNDN</sequence>
<dbReference type="CDD" id="cd06382">
    <property type="entry name" value="PBP1_iGluR_Kainate"/>
    <property type="match status" value="1"/>
</dbReference>
<comment type="similarity">
    <text evidence="1">Belongs to the glutamate-gated ion channel (TC 1.A.10.1) family.</text>
</comment>
<dbReference type="InterPro" id="IPR028082">
    <property type="entry name" value="Peripla_BP_I"/>
</dbReference>
<dbReference type="InterPro" id="IPR019594">
    <property type="entry name" value="Glu/Gly-bd"/>
</dbReference>
<evidence type="ECO:0000256" key="16">
    <source>
        <dbReference type="PIRSR" id="PIRSR601508-2"/>
    </source>
</evidence>
<feature type="transmembrane region" description="Helical" evidence="18">
    <location>
        <begin position="802"/>
        <end position="823"/>
    </location>
</feature>
<evidence type="ECO:0000256" key="17">
    <source>
        <dbReference type="PIRSR" id="PIRSR601508-3"/>
    </source>
</evidence>
<evidence type="ECO:0000256" key="5">
    <source>
        <dbReference type="ARBA" id="ARBA00022989"/>
    </source>
</evidence>
<keyword evidence="2" id="KW-0813">Transport</keyword>
<comment type="subcellular location">
    <subcellularLocation>
        <location evidence="14">Postsynaptic cell membrane</location>
        <topology evidence="14">Multi-pass membrane protein</topology>
    </subcellularLocation>
</comment>
<keyword evidence="9" id="KW-0675">Receptor</keyword>
<evidence type="ECO:0000256" key="15">
    <source>
        <dbReference type="PIRSR" id="PIRSR601508-1"/>
    </source>
</evidence>
<dbReference type="FunFam" id="1.10.287.70:FF:000010">
    <property type="entry name" value="Putative glutamate receptor ionotropic kainate 1"/>
    <property type="match status" value="1"/>
</dbReference>
<dbReference type="Gene3D" id="3.40.50.2300">
    <property type="match status" value="2"/>
</dbReference>
<protein>
    <submittedName>
        <fullName evidence="21">Uncharacterized protein</fullName>
    </submittedName>
</protein>
<dbReference type="Gene3D" id="3.40.190.10">
    <property type="entry name" value="Periplasmic binding protein-like II"/>
    <property type="match status" value="2"/>
</dbReference>
<dbReference type="SMART" id="SM00079">
    <property type="entry name" value="PBPe"/>
    <property type="match status" value="1"/>
</dbReference>
<keyword evidence="5 18" id="KW-1133">Transmembrane helix</keyword>
<keyword evidence="12" id="KW-1071">Ligand-gated ion channel</keyword>
<dbReference type="GO" id="GO:0045211">
    <property type="term" value="C:postsynaptic membrane"/>
    <property type="evidence" value="ECO:0007669"/>
    <property type="project" value="UniProtKB-SubCell"/>
</dbReference>
<dbReference type="PANTHER" id="PTHR18966">
    <property type="entry name" value="IONOTROPIC GLUTAMATE RECEPTOR"/>
    <property type="match status" value="1"/>
</dbReference>
<evidence type="ECO:0000256" key="3">
    <source>
        <dbReference type="ARBA" id="ARBA00022475"/>
    </source>
</evidence>
<keyword evidence="8 18" id="KW-0472">Membrane</keyword>
<feature type="site" description="Interaction with the cone snail toxin Con-ikot-ikot" evidence="16">
    <location>
        <position position="679"/>
    </location>
</feature>
<feature type="transmembrane region" description="Helical" evidence="18">
    <location>
        <begin position="536"/>
        <end position="564"/>
    </location>
</feature>
<dbReference type="InterPro" id="IPR001828">
    <property type="entry name" value="ANF_lig-bd_rcpt"/>
</dbReference>
<evidence type="ECO:0000256" key="8">
    <source>
        <dbReference type="ARBA" id="ARBA00023136"/>
    </source>
</evidence>
<evidence type="ECO:0000313" key="22">
    <source>
        <dbReference type="Proteomes" id="UP001566132"/>
    </source>
</evidence>
<gene>
    <name evidence="21" type="ORF">ABEB36_012749</name>
</gene>
<feature type="transmembrane region" description="Helical" evidence="18">
    <location>
        <begin position="623"/>
        <end position="643"/>
    </location>
</feature>
<feature type="disulfide bond" evidence="17">
    <location>
        <begin position="79"/>
        <end position="329"/>
    </location>
</feature>
<feature type="binding site" evidence="15">
    <location>
        <position position="674"/>
    </location>
    <ligand>
        <name>L-glutamate</name>
        <dbReference type="ChEBI" id="CHEBI:29985"/>
    </ligand>
</feature>
<evidence type="ECO:0000259" key="19">
    <source>
        <dbReference type="SMART" id="SM00079"/>
    </source>
</evidence>
<dbReference type="AlphaFoldDB" id="A0ABD1EF27"/>
<evidence type="ECO:0000313" key="21">
    <source>
        <dbReference type="EMBL" id="KAL1492274.1"/>
    </source>
</evidence>
<proteinExistence type="inferred from homology"/>
<evidence type="ECO:0000256" key="7">
    <source>
        <dbReference type="ARBA" id="ARBA00023065"/>
    </source>
</evidence>
<organism evidence="21 22">
    <name type="scientific">Hypothenemus hampei</name>
    <name type="common">Coffee berry borer</name>
    <dbReference type="NCBI Taxonomy" id="57062"/>
    <lineage>
        <taxon>Eukaryota</taxon>
        <taxon>Metazoa</taxon>
        <taxon>Ecdysozoa</taxon>
        <taxon>Arthropoda</taxon>
        <taxon>Hexapoda</taxon>
        <taxon>Insecta</taxon>
        <taxon>Pterygota</taxon>
        <taxon>Neoptera</taxon>
        <taxon>Endopterygota</taxon>
        <taxon>Coleoptera</taxon>
        <taxon>Polyphaga</taxon>
        <taxon>Cucujiformia</taxon>
        <taxon>Curculionidae</taxon>
        <taxon>Scolytinae</taxon>
        <taxon>Hypothenemus</taxon>
    </lineage>
</organism>
<dbReference type="Pfam" id="PF00060">
    <property type="entry name" value="Lig_chan"/>
    <property type="match status" value="1"/>
</dbReference>
<keyword evidence="22" id="KW-1185">Reference proteome</keyword>
<dbReference type="FunFam" id="3.40.190.10:FF:000061">
    <property type="entry name" value="Glutamate receptor, ionotropic kainate"/>
    <property type="match status" value="1"/>
</dbReference>
<feature type="domain" description="Ionotropic glutamate receptor L-glutamate and glycine-binding" evidence="20">
    <location>
        <begin position="426"/>
        <end position="491"/>
    </location>
</feature>
<evidence type="ECO:0000259" key="20">
    <source>
        <dbReference type="SMART" id="SM00918"/>
    </source>
</evidence>
<dbReference type="InterPro" id="IPR001508">
    <property type="entry name" value="Iono_Glu_rcpt_met"/>
</dbReference>
<evidence type="ECO:0000256" key="10">
    <source>
        <dbReference type="ARBA" id="ARBA00023180"/>
    </source>
</evidence>
<dbReference type="GO" id="GO:0034220">
    <property type="term" value="P:monoatomic ion transmembrane transport"/>
    <property type="evidence" value="ECO:0007669"/>
    <property type="project" value="UniProtKB-KW"/>
</dbReference>
<evidence type="ECO:0000256" key="4">
    <source>
        <dbReference type="ARBA" id="ARBA00022692"/>
    </source>
</evidence>
<feature type="domain" description="Ionotropic glutamate receptor C-terminal" evidence="19">
    <location>
        <begin position="416"/>
        <end position="775"/>
    </location>
</feature>
<evidence type="ECO:0000256" key="11">
    <source>
        <dbReference type="ARBA" id="ARBA00023257"/>
    </source>
</evidence>
<dbReference type="InterPro" id="IPR015683">
    <property type="entry name" value="Ionotropic_Glu_rcpt"/>
</dbReference>
<feature type="binding site" evidence="15">
    <location>
        <position position="712"/>
    </location>
    <ligand>
        <name>L-glutamate</name>
        <dbReference type="ChEBI" id="CHEBI:29985"/>
    </ligand>
</feature>
<dbReference type="SUPFAM" id="SSF53850">
    <property type="entry name" value="Periplasmic binding protein-like II"/>
    <property type="match status" value="1"/>
</dbReference>
<evidence type="ECO:0000256" key="2">
    <source>
        <dbReference type="ARBA" id="ARBA00022448"/>
    </source>
</evidence>
<dbReference type="FunFam" id="3.40.190.10:FF:000178">
    <property type="entry name" value="Glutamate receptor subunit"/>
    <property type="match status" value="1"/>
</dbReference>
<comment type="caution">
    <text evidence="21">The sequence shown here is derived from an EMBL/GenBank/DDBJ whole genome shotgun (WGS) entry which is preliminary data.</text>
</comment>
<keyword evidence="10" id="KW-0325">Glycoprotein</keyword>
<keyword evidence="3" id="KW-1003">Cell membrane</keyword>
<dbReference type="EMBL" id="JBDJPC010000009">
    <property type="protein sequence ID" value="KAL1492274.1"/>
    <property type="molecule type" value="Genomic_DNA"/>
</dbReference>
<feature type="site" description="Interaction with the cone snail toxin Con-ikot-ikot" evidence="16">
    <location>
        <position position="758"/>
    </location>
</feature>
<evidence type="ECO:0000256" key="9">
    <source>
        <dbReference type="ARBA" id="ARBA00023170"/>
    </source>
</evidence>
<feature type="binding site" evidence="15">
    <location>
        <position position="502"/>
    </location>
    <ligand>
        <name>L-glutamate</name>
        <dbReference type="ChEBI" id="CHEBI:29985"/>
    </ligand>
</feature>
<dbReference type="SUPFAM" id="SSF53822">
    <property type="entry name" value="Periplasmic binding protein-like I"/>
    <property type="match status" value="1"/>
</dbReference>
<dbReference type="Proteomes" id="UP001566132">
    <property type="component" value="Unassembled WGS sequence"/>
</dbReference>
<dbReference type="Pfam" id="PF01094">
    <property type="entry name" value="ANF_receptor"/>
    <property type="match status" value="1"/>
</dbReference>
<keyword evidence="4 18" id="KW-0812">Transmembrane</keyword>
<keyword evidence="17" id="KW-1015">Disulfide bond</keyword>
<evidence type="ECO:0000256" key="12">
    <source>
        <dbReference type="ARBA" id="ARBA00023286"/>
    </source>
</evidence>
<reference evidence="21 22" key="1">
    <citation type="submission" date="2024-05" db="EMBL/GenBank/DDBJ databases">
        <title>Genetic variation in Jamaican populations of the coffee berry borer (Hypothenemus hampei).</title>
        <authorList>
            <person name="Errbii M."/>
            <person name="Myrie A."/>
        </authorList>
    </citation>
    <scope>NUCLEOTIDE SEQUENCE [LARGE SCALE GENOMIC DNA]</scope>
    <source>
        <strain evidence="21">JA-Hopewell-2020-01-JO</strain>
        <tissue evidence="21">Whole body</tissue>
    </source>
</reference>
<dbReference type="Pfam" id="PF10613">
    <property type="entry name" value="Lig_chan-Glu_bd"/>
    <property type="match status" value="1"/>
</dbReference>
<feature type="disulfide bond" evidence="17">
    <location>
        <begin position="724"/>
        <end position="782"/>
    </location>
</feature>
<feature type="binding site" evidence="15">
    <location>
        <position position="507"/>
    </location>
    <ligand>
        <name>L-glutamate</name>
        <dbReference type="ChEBI" id="CHEBI:29985"/>
    </ligand>
</feature>
<keyword evidence="7" id="KW-0406">Ion transport</keyword>
<dbReference type="Gene3D" id="1.10.287.70">
    <property type="match status" value="1"/>
</dbReference>
<evidence type="ECO:0000256" key="18">
    <source>
        <dbReference type="SAM" id="Phobius"/>
    </source>
</evidence>
<evidence type="ECO:0000256" key="1">
    <source>
        <dbReference type="ARBA" id="ARBA00008685"/>
    </source>
</evidence>